<comment type="caution">
    <text evidence="2">The sequence shown here is derived from an EMBL/GenBank/DDBJ whole genome shotgun (WGS) entry which is preliminary data.</text>
</comment>
<keyword evidence="3" id="KW-1185">Reference proteome</keyword>
<accession>A0A1R1EPU3</accession>
<keyword evidence="1" id="KW-0732">Signal</keyword>
<sequence length="171" mass="18345">MTKKWINHKLLAIIAATTVLSVLLSTGAGAEPAGSDDADISAAAVKEPGALTTPPPPEHFITSFASFTYLNNCYASASLVNSTTVALKASTFAKQSVDKIGVDLTLQRWTGSAWVDMETRRFLDTGNSTISGEYNGTVITGYYYRAKAYHTVYQGSAFEQTTTYSPQVLAK</sequence>
<reference evidence="2 3" key="1">
    <citation type="submission" date="2016-11" db="EMBL/GenBank/DDBJ databases">
        <title>Paenibacillus species isolates.</title>
        <authorList>
            <person name="Beno S.M."/>
        </authorList>
    </citation>
    <scope>NUCLEOTIDE SEQUENCE [LARGE SCALE GENOMIC DNA]</scope>
    <source>
        <strain evidence="2 3">FSL R5-0378</strain>
    </source>
</reference>
<evidence type="ECO:0000313" key="3">
    <source>
        <dbReference type="Proteomes" id="UP000187172"/>
    </source>
</evidence>
<dbReference type="STRING" id="297318.BK138_18555"/>
<feature type="chain" id="PRO_5012187213" evidence="1">
    <location>
        <begin position="31"/>
        <end position="171"/>
    </location>
</feature>
<evidence type="ECO:0000313" key="2">
    <source>
        <dbReference type="EMBL" id="OMF53818.1"/>
    </source>
</evidence>
<organism evidence="2 3">
    <name type="scientific">Paenibacillus rhizosphaerae</name>
    <dbReference type="NCBI Taxonomy" id="297318"/>
    <lineage>
        <taxon>Bacteria</taxon>
        <taxon>Bacillati</taxon>
        <taxon>Bacillota</taxon>
        <taxon>Bacilli</taxon>
        <taxon>Bacillales</taxon>
        <taxon>Paenibacillaceae</taxon>
        <taxon>Paenibacillus</taxon>
    </lineage>
</organism>
<gene>
    <name evidence="2" type="ORF">BK138_18555</name>
</gene>
<dbReference type="AlphaFoldDB" id="A0A1R1EPU3"/>
<dbReference type="Proteomes" id="UP000187172">
    <property type="component" value="Unassembled WGS sequence"/>
</dbReference>
<evidence type="ECO:0000256" key="1">
    <source>
        <dbReference type="SAM" id="SignalP"/>
    </source>
</evidence>
<dbReference type="RefSeq" id="WP_076171633.1">
    <property type="nucleotide sequence ID" value="NZ_MRTP01000004.1"/>
</dbReference>
<feature type="signal peptide" evidence="1">
    <location>
        <begin position="1"/>
        <end position="30"/>
    </location>
</feature>
<dbReference type="EMBL" id="MRTP01000004">
    <property type="protein sequence ID" value="OMF53818.1"/>
    <property type="molecule type" value="Genomic_DNA"/>
</dbReference>
<name>A0A1R1EPU3_9BACL</name>
<proteinExistence type="predicted"/>
<protein>
    <submittedName>
        <fullName evidence="2">Uncharacterized protein</fullName>
    </submittedName>
</protein>